<keyword evidence="6" id="KW-1133">Transmembrane helix</keyword>
<dbReference type="Pfam" id="PF00153">
    <property type="entry name" value="Mito_carr"/>
    <property type="match status" value="3"/>
</dbReference>
<keyword evidence="4 8" id="KW-0812">Transmembrane</keyword>
<feature type="repeat" description="Solcar" evidence="8">
    <location>
        <begin position="307"/>
        <end position="394"/>
    </location>
</feature>
<keyword evidence="3 9" id="KW-0813">Transport</keyword>
<evidence type="ECO:0000256" key="5">
    <source>
        <dbReference type="ARBA" id="ARBA00022737"/>
    </source>
</evidence>
<evidence type="ECO:0000313" key="10">
    <source>
        <dbReference type="EMBL" id="PXF41775.1"/>
    </source>
</evidence>
<dbReference type="OrthoDB" id="269120at2759"/>
<name>A0A2V3II41_9FLOR</name>
<evidence type="ECO:0000313" key="11">
    <source>
        <dbReference type="Proteomes" id="UP000247409"/>
    </source>
</evidence>
<dbReference type="AlphaFoldDB" id="A0A2V3II41"/>
<dbReference type="GO" id="GO:0016020">
    <property type="term" value="C:membrane"/>
    <property type="evidence" value="ECO:0007669"/>
    <property type="project" value="UniProtKB-SubCell"/>
</dbReference>
<dbReference type="EMBL" id="NBIV01000196">
    <property type="protein sequence ID" value="PXF41775.1"/>
    <property type="molecule type" value="Genomic_DNA"/>
</dbReference>
<evidence type="ECO:0000256" key="9">
    <source>
        <dbReference type="RuleBase" id="RU000488"/>
    </source>
</evidence>
<keyword evidence="7 8" id="KW-0472">Membrane</keyword>
<comment type="caution">
    <text evidence="10">The sequence shown here is derived from an EMBL/GenBank/DDBJ whole genome shotgun (WGS) entry which is preliminary data.</text>
</comment>
<feature type="repeat" description="Solcar" evidence="8">
    <location>
        <begin position="109"/>
        <end position="191"/>
    </location>
</feature>
<evidence type="ECO:0000256" key="7">
    <source>
        <dbReference type="ARBA" id="ARBA00023136"/>
    </source>
</evidence>
<keyword evidence="11" id="KW-1185">Reference proteome</keyword>
<evidence type="ECO:0000256" key="1">
    <source>
        <dbReference type="ARBA" id="ARBA00004141"/>
    </source>
</evidence>
<evidence type="ECO:0000256" key="3">
    <source>
        <dbReference type="ARBA" id="ARBA00022448"/>
    </source>
</evidence>
<protein>
    <submittedName>
        <fullName evidence="10">Folate transporter 1, chloroplastic</fullName>
    </submittedName>
</protein>
<gene>
    <name evidence="10" type="ORF">BWQ96_08496</name>
</gene>
<dbReference type="InterPro" id="IPR023395">
    <property type="entry name" value="MCP_dom_sf"/>
</dbReference>
<dbReference type="PRINTS" id="PR00926">
    <property type="entry name" value="MITOCARRIER"/>
</dbReference>
<evidence type="ECO:0000256" key="4">
    <source>
        <dbReference type="ARBA" id="ARBA00022692"/>
    </source>
</evidence>
<dbReference type="Proteomes" id="UP000247409">
    <property type="component" value="Unassembled WGS sequence"/>
</dbReference>
<feature type="repeat" description="Solcar" evidence="8">
    <location>
        <begin position="198"/>
        <end position="290"/>
    </location>
</feature>
<evidence type="ECO:0000256" key="2">
    <source>
        <dbReference type="ARBA" id="ARBA00006375"/>
    </source>
</evidence>
<dbReference type="InterPro" id="IPR002067">
    <property type="entry name" value="MCP"/>
</dbReference>
<keyword evidence="5" id="KW-0677">Repeat</keyword>
<accession>A0A2V3II41</accession>
<dbReference type="PANTHER" id="PTHR45683">
    <property type="entry name" value="MITOCHONDRIAL NICOTINAMIDE ADENINE DINUCLEOTIDE TRANSPORTER 1-RELATED-RELATED"/>
    <property type="match status" value="1"/>
</dbReference>
<comment type="similarity">
    <text evidence="2 9">Belongs to the mitochondrial carrier (TC 2.A.29) family.</text>
</comment>
<dbReference type="PROSITE" id="PS50920">
    <property type="entry name" value="SOLCAR"/>
    <property type="match status" value="3"/>
</dbReference>
<comment type="subcellular location">
    <subcellularLocation>
        <location evidence="1">Membrane</location>
        <topology evidence="1">Multi-pass membrane protein</topology>
    </subcellularLocation>
</comment>
<dbReference type="InterPro" id="IPR044712">
    <property type="entry name" value="SLC25A32-like"/>
</dbReference>
<evidence type="ECO:0000256" key="8">
    <source>
        <dbReference type="PROSITE-ProRule" id="PRU00282"/>
    </source>
</evidence>
<dbReference type="Gene3D" id="1.50.40.10">
    <property type="entry name" value="Mitochondrial carrier domain"/>
    <property type="match status" value="2"/>
</dbReference>
<evidence type="ECO:0000256" key="6">
    <source>
        <dbReference type="ARBA" id="ARBA00022989"/>
    </source>
</evidence>
<dbReference type="GO" id="GO:0015215">
    <property type="term" value="F:nucleotide transmembrane transporter activity"/>
    <property type="evidence" value="ECO:0007669"/>
    <property type="project" value="UniProtKB-ARBA"/>
</dbReference>
<dbReference type="InterPro" id="IPR018108">
    <property type="entry name" value="MCP_transmembrane"/>
</dbReference>
<dbReference type="SUPFAM" id="SSF103506">
    <property type="entry name" value="Mitochondrial carrier"/>
    <property type="match status" value="1"/>
</dbReference>
<sequence length="400" mass="43722">MALRTAAMTPSRRAAMLPPVGFGFGQLITRSLRPTDHTVSKASTQSLTCMSYKHVPCLLSSKTPLSISELVKPAAQRCSLHQKIPKSALHQHLHTATNNERSAGHATTYPPYAHALAGAGGGLATVLLLHPLDTLRTRLQVSTGDAALRTLRNIVVREGSNALYKGVVPASIGSVASWACYFHWFQQTQVFYKKHIPFETAAHLMAGMTAGAMTSLATNPIWVVKVRLQLQAVNSGVQPGIRPYTGLTDGLRSILREEGVRGLYKGLGPSLWLVSHGAIQFTLYERIKAWVKTRENGDARQASSDSTTVYQSLVASTTSKLIASISTYPIQVARTRMQERIVEGEMYGRVDRAFLYIFRTEGIRGLYRGLSANIARVTPQAAVTFITYEQILRLCASRSG</sequence>
<dbReference type="STRING" id="448386.A0A2V3II41"/>
<proteinExistence type="inferred from homology"/>
<reference evidence="10 11" key="1">
    <citation type="journal article" date="2018" name="Mol. Biol. Evol.">
        <title>Analysis of the draft genome of the red seaweed Gracilariopsis chorda provides insights into genome size evolution in Rhodophyta.</title>
        <authorList>
            <person name="Lee J."/>
            <person name="Yang E.C."/>
            <person name="Graf L."/>
            <person name="Yang J.H."/>
            <person name="Qiu H."/>
            <person name="Zel Zion U."/>
            <person name="Chan C.X."/>
            <person name="Stephens T.G."/>
            <person name="Weber A.P.M."/>
            <person name="Boo G.H."/>
            <person name="Boo S.M."/>
            <person name="Kim K.M."/>
            <person name="Shin Y."/>
            <person name="Jung M."/>
            <person name="Lee S.J."/>
            <person name="Yim H.S."/>
            <person name="Lee J.H."/>
            <person name="Bhattacharya D."/>
            <person name="Yoon H.S."/>
        </authorList>
    </citation>
    <scope>NUCLEOTIDE SEQUENCE [LARGE SCALE GENOMIC DNA]</scope>
    <source>
        <strain evidence="10 11">SKKU-2015</strain>
        <tissue evidence="10">Whole body</tissue>
    </source>
</reference>
<organism evidence="10 11">
    <name type="scientific">Gracilariopsis chorda</name>
    <dbReference type="NCBI Taxonomy" id="448386"/>
    <lineage>
        <taxon>Eukaryota</taxon>
        <taxon>Rhodophyta</taxon>
        <taxon>Florideophyceae</taxon>
        <taxon>Rhodymeniophycidae</taxon>
        <taxon>Gracilariales</taxon>
        <taxon>Gracilariaceae</taxon>
        <taxon>Gracilariopsis</taxon>
    </lineage>
</organism>